<keyword evidence="3" id="KW-1185">Reference proteome</keyword>
<feature type="region of interest" description="Disordered" evidence="1">
    <location>
        <begin position="649"/>
        <end position="683"/>
    </location>
</feature>
<feature type="compositionally biased region" description="Low complexity" evidence="1">
    <location>
        <begin position="671"/>
        <end position="683"/>
    </location>
</feature>
<name>A0A330L2D8_9BACT</name>
<evidence type="ECO:0000313" key="3">
    <source>
        <dbReference type="Proteomes" id="UP000248168"/>
    </source>
</evidence>
<evidence type="ECO:0008006" key="4">
    <source>
        <dbReference type="Google" id="ProtNLM"/>
    </source>
</evidence>
<dbReference type="PROSITE" id="PS51257">
    <property type="entry name" value="PROKAR_LIPOPROTEIN"/>
    <property type="match status" value="1"/>
</dbReference>
<dbReference type="Gene3D" id="3.40.50.1460">
    <property type="match status" value="1"/>
</dbReference>
<dbReference type="OrthoDB" id="9767236at2"/>
<dbReference type="AlphaFoldDB" id="A0A330L2D8"/>
<dbReference type="InParanoid" id="A0A330L2D8"/>
<organism evidence="2 3">
    <name type="scientific">Nitrospira lenta</name>
    <dbReference type="NCBI Taxonomy" id="1436998"/>
    <lineage>
        <taxon>Bacteria</taxon>
        <taxon>Pseudomonadati</taxon>
        <taxon>Nitrospirota</taxon>
        <taxon>Nitrospiria</taxon>
        <taxon>Nitrospirales</taxon>
        <taxon>Nitrospiraceae</taxon>
        <taxon>Nitrospira</taxon>
    </lineage>
</organism>
<dbReference type="RefSeq" id="WP_121988011.1">
    <property type="nucleotide sequence ID" value="NZ_OUNR01000001.1"/>
</dbReference>
<reference evidence="3" key="1">
    <citation type="submission" date="2018-04" db="EMBL/GenBank/DDBJ databases">
        <authorList>
            <person name="Lucker S."/>
            <person name="Sakoula D."/>
        </authorList>
    </citation>
    <scope>NUCLEOTIDE SEQUENCE [LARGE SCALE GENOMIC DNA]</scope>
</reference>
<accession>A0A330L2D8</accession>
<evidence type="ECO:0000313" key="2">
    <source>
        <dbReference type="EMBL" id="SPP63487.1"/>
    </source>
</evidence>
<sequence length="683" mass="71706">MQRRSTAACFRAAIGLLLMGISLSTWTACAWFKRADGLAGITPIALSPALHVPSSLAATTLTYQNACGAPATIQIGSPLVAALQQKMGRVFQRVSLDPAGSPDGVIDVAVGFKQIDLAIPRRIKKSYPVTVTVGLDVAYLAGDGSTLWTKKLQSSGLGEVEVQETTCDVMGLEPVIKEAVDLVAEGVAKQISDSTKIREYAEAKPSRGPSLAPASATQPVAAPDIAAVPARSMEPAASTSLERLPAAQSATAVLSNQTGEASAVLTFRVLLRDDNRDHMLQPDEPLTIDVEVKNEGRTEAQGVEVVVEGAGVLTDRFPSPMAVGDVLPGEIKRVTVTKPMTGAKESLRGELLFGLRSVSPLAQIPPVKKFTVLVRPGLADGALSAIDVDLPPNGTAALKQPKAVVVAIGVGRYRDPQVPSVKFAARDAEVMAAYLQSIAGLSADRVRILTDGHALKQDFAEAFEEWLPKRVDSNTVVYIYIAGRALVDGVTGAVSLVPYDGTTLSMSRVYSLRRLQESLARLPIQRAILMFDVSLEHAAGAEPATGAAPVWEIGAADASAKMMWMIGNNGLQEARAFEAGRHGLFTYQLLRGLQGPADLDRDGTVVAGELCAFARGEVARLTSEQIGNSQQPVCLPAPGQGALVRIHPMAKGNNPKPVLPVKKEASGRGEGAPSSSAGVGPGQ</sequence>
<gene>
    <name evidence="2" type="ORF">NITLEN_10573</name>
</gene>
<dbReference type="EMBL" id="OUNR01000001">
    <property type="protein sequence ID" value="SPP63487.1"/>
    <property type="molecule type" value="Genomic_DNA"/>
</dbReference>
<protein>
    <recommendedName>
        <fullName evidence="4">Caspase family p20 domain-containing protein</fullName>
    </recommendedName>
</protein>
<evidence type="ECO:0000256" key="1">
    <source>
        <dbReference type="SAM" id="MobiDB-lite"/>
    </source>
</evidence>
<proteinExistence type="predicted"/>
<dbReference type="Proteomes" id="UP000248168">
    <property type="component" value="Unassembled WGS sequence"/>
</dbReference>